<dbReference type="EMBL" id="LC066374">
    <property type="protein sequence ID" value="BAT26926.1"/>
    <property type="molecule type" value="Genomic_DNA"/>
</dbReference>
<accession>A0A0P0YZI7</accession>
<sequence>MISCYRNPNGSDVEGCPMYRAIAAALALFVAGVAALPAQAADLRYGEPAPLRAALVPACDDADVLGQVEDQFEYGAPTMVGVKLEILEFSGMFEKAYFPQRAGEPLPAEPIERRYCQATALLSDHVSRTVYYVIEHPMGFAAAGEYLGGFSPVASWRAEGCVLGLDEWHVYGANCESLRRFPEEGRTGYGYVSK</sequence>
<proteinExistence type="predicted"/>
<evidence type="ECO:0000313" key="1">
    <source>
        <dbReference type="EMBL" id="BAT26926.1"/>
    </source>
</evidence>
<organism evidence="1">
    <name type="scientific">Aurantimonas coralicida</name>
    <dbReference type="NCBI Taxonomy" id="182270"/>
    <lineage>
        <taxon>Bacteria</taxon>
        <taxon>Pseudomonadati</taxon>
        <taxon>Pseudomonadota</taxon>
        <taxon>Alphaproteobacteria</taxon>
        <taxon>Hyphomicrobiales</taxon>
        <taxon>Aurantimonadaceae</taxon>
        <taxon>Aurantimonas</taxon>
    </lineage>
</organism>
<protein>
    <submittedName>
        <fullName evidence="1">Uncharacterized protein</fullName>
    </submittedName>
</protein>
<dbReference type="AlphaFoldDB" id="A0A0P0YZI7"/>
<name>A0A0P0YZI7_9HYPH</name>
<reference evidence="1" key="1">
    <citation type="journal article" date="2015" name="Proc. Natl. Acad. Sci. U.S.A.">
        <title>Bacterial clade with the ribosomal RNA operon on a small plasmid rather than the chromosome.</title>
        <authorList>
            <person name="Anda M."/>
            <person name="Ohtsubo Y."/>
            <person name="Okubo T."/>
            <person name="Sugawara M."/>
            <person name="Nagata Y."/>
            <person name="Tsuda M."/>
            <person name="Minamisawa K."/>
            <person name="Mitsui H."/>
        </authorList>
    </citation>
    <scope>NUCLEOTIDE SEQUENCE</scope>
    <source>
        <strain evidence="1">DSM 14790</strain>
    </source>
</reference>